<evidence type="ECO:0000256" key="2">
    <source>
        <dbReference type="ARBA" id="ARBA00022649"/>
    </source>
</evidence>
<dbReference type="Pfam" id="PF07927">
    <property type="entry name" value="HicA_toxin"/>
    <property type="match status" value="1"/>
</dbReference>
<accession>A0A7T0BWN6</accession>
<keyword evidence="7" id="KW-0346">Stress response</keyword>
<gene>
    <name evidence="8" type="ORF">G3M70_10575</name>
</gene>
<evidence type="ECO:0000313" key="9">
    <source>
        <dbReference type="Proteomes" id="UP000594688"/>
    </source>
</evidence>
<keyword evidence="6" id="KW-0694">RNA-binding</keyword>
<dbReference type="GO" id="GO:0004519">
    <property type="term" value="F:endonuclease activity"/>
    <property type="evidence" value="ECO:0007669"/>
    <property type="project" value="UniProtKB-KW"/>
</dbReference>
<dbReference type="GO" id="GO:0016787">
    <property type="term" value="F:hydrolase activity"/>
    <property type="evidence" value="ECO:0007669"/>
    <property type="project" value="UniProtKB-KW"/>
</dbReference>
<name>A0A7T0BWN6_9BACT</name>
<dbReference type="InterPro" id="IPR012933">
    <property type="entry name" value="HicA_mRNA_interferase"/>
</dbReference>
<keyword evidence="5" id="KW-0378">Hydrolase</keyword>
<keyword evidence="4" id="KW-0255">Endonuclease</keyword>
<evidence type="ECO:0000256" key="6">
    <source>
        <dbReference type="ARBA" id="ARBA00022884"/>
    </source>
</evidence>
<dbReference type="Gene3D" id="3.30.920.30">
    <property type="entry name" value="Hypothetical protein"/>
    <property type="match status" value="1"/>
</dbReference>
<dbReference type="KEGG" id="nli:G3M70_10575"/>
<reference evidence="8 9" key="1">
    <citation type="submission" date="2020-02" db="EMBL/GenBank/DDBJ databases">
        <title>Genomic and physiological characterization of two novel Nitrospinaceae genera.</title>
        <authorList>
            <person name="Mueller A.J."/>
            <person name="Jung M.-Y."/>
            <person name="Strachan C.R."/>
            <person name="Herbold C.W."/>
            <person name="Kirkegaard R.H."/>
            <person name="Daims H."/>
        </authorList>
    </citation>
    <scope>NUCLEOTIDE SEQUENCE [LARGE SCALE GENOMIC DNA]</scope>
    <source>
        <strain evidence="8">EB</strain>
    </source>
</reference>
<sequence length="57" mass="6623">MPPLPRITGRKLLNCLQKFGFKIIRSKGSHFFMKYDDGRRRRKKIDVTVTRDAASGN</sequence>
<dbReference type="AlphaFoldDB" id="A0A7T0BWN6"/>
<comment type="similarity">
    <text evidence="1">Belongs to the HicA mRNA interferase family.</text>
</comment>
<dbReference type="InterPro" id="IPR038570">
    <property type="entry name" value="HicA_sf"/>
</dbReference>
<dbReference type="EMBL" id="CP048685">
    <property type="protein sequence ID" value="QPJ62289.1"/>
    <property type="molecule type" value="Genomic_DNA"/>
</dbReference>
<evidence type="ECO:0000256" key="4">
    <source>
        <dbReference type="ARBA" id="ARBA00022759"/>
    </source>
</evidence>
<keyword evidence="3" id="KW-0540">Nuclease</keyword>
<dbReference type="GO" id="GO:0003729">
    <property type="term" value="F:mRNA binding"/>
    <property type="evidence" value="ECO:0007669"/>
    <property type="project" value="InterPro"/>
</dbReference>
<dbReference type="SUPFAM" id="SSF54786">
    <property type="entry name" value="YcfA/nrd intein domain"/>
    <property type="match status" value="1"/>
</dbReference>
<organism evidence="8 9">
    <name type="scientific">Candidatus Nitronauta litoralis</name>
    <dbReference type="NCBI Taxonomy" id="2705533"/>
    <lineage>
        <taxon>Bacteria</taxon>
        <taxon>Pseudomonadati</taxon>
        <taxon>Nitrospinota/Tectimicrobiota group</taxon>
        <taxon>Nitrospinota</taxon>
        <taxon>Nitrospinia</taxon>
        <taxon>Nitrospinales</taxon>
        <taxon>Nitrospinaceae</taxon>
        <taxon>Candidatus Nitronauta</taxon>
    </lineage>
</organism>
<protein>
    <submittedName>
        <fullName evidence="8">Addiction module toxin, HicA family</fullName>
    </submittedName>
</protein>
<evidence type="ECO:0000256" key="5">
    <source>
        <dbReference type="ARBA" id="ARBA00022801"/>
    </source>
</evidence>
<evidence type="ECO:0000313" key="8">
    <source>
        <dbReference type="EMBL" id="QPJ62289.1"/>
    </source>
</evidence>
<dbReference type="Proteomes" id="UP000594688">
    <property type="component" value="Chromosome"/>
</dbReference>
<evidence type="ECO:0000256" key="1">
    <source>
        <dbReference type="ARBA" id="ARBA00006620"/>
    </source>
</evidence>
<keyword evidence="2" id="KW-1277">Toxin-antitoxin system</keyword>
<evidence type="ECO:0000256" key="3">
    <source>
        <dbReference type="ARBA" id="ARBA00022722"/>
    </source>
</evidence>
<proteinExistence type="inferred from homology"/>
<evidence type="ECO:0000256" key="7">
    <source>
        <dbReference type="ARBA" id="ARBA00023016"/>
    </source>
</evidence>